<evidence type="ECO:0000313" key="1">
    <source>
        <dbReference type="EMBL" id="PKQ72341.1"/>
    </source>
</evidence>
<name>A0A2N3IN88_AERSO</name>
<dbReference type="RefSeq" id="WP_011116720.1">
    <property type="nucleotide sequence ID" value="NZ_CAWNSS010000073.1"/>
</dbReference>
<evidence type="ECO:0000313" key="2">
    <source>
        <dbReference type="Proteomes" id="UP000233526"/>
    </source>
</evidence>
<evidence type="ECO:0008006" key="3">
    <source>
        <dbReference type="Google" id="ProtNLM"/>
    </source>
</evidence>
<reference evidence="1 2" key="1">
    <citation type="journal article" date="2017" name="Front. Microbiol.">
        <title>Strong Genomic and Phenotypic Heterogeneity in the Aeromonas sobria Species Complex.</title>
        <authorList>
            <person name="Gauthier J."/>
            <person name="Vincent A.T."/>
            <person name="Charette S.J."/>
            <person name="Derome N."/>
        </authorList>
    </citation>
    <scope>NUCLEOTIDE SEQUENCE [LARGE SCALE GENOMIC DNA]</scope>
    <source>
        <strain evidence="1 2">JF2635</strain>
    </source>
</reference>
<organism evidence="1 2">
    <name type="scientific">Aeromonas sobria</name>
    <dbReference type="NCBI Taxonomy" id="646"/>
    <lineage>
        <taxon>Bacteria</taxon>
        <taxon>Pseudomonadati</taxon>
        <taxon>Pseudomonadota</taxon>
        <taxon>Gammaproteobacteria</taxon>
        <taxon>Aeromonadales</taxon>
        <taxon>Aeromonadaceae</taxon>
        <taxon>Aeromonas</taxon>
    </lineage>
</organism>
<protein>
    <recommendedName>
        <fullName evidence="3">Mobilization protein</fullName>
    </recommendedName>
</protein>
<dbReference type="EMBL" id="LJZX01000073">
    <property type="protein sequence ID" value="PKQ72341.1"/>
    <property type="molecule type" value="Genomic_DNA"/>
</dbReference>
<sequence>MTELERLLIERLEQMELRHHNETMDLRQQLYAQQMSLESLQRQLGSTLEGYETHCASLHTAFVALEKSTRSELASMGRSLDQTNRVTGAVLGSLNSSVAGVKSSLESLIKAQR</sequence>
<gene>
    <name evidence="1" type="ORF">AOX56_21970</name>
</gene>
<dbReference type="AlphaFoldDB" id="A0A2N3IN88"/>
<accession>A0A2N3IN88</accession>
<comment type="caution">
    <text evidence="1">The sequence shown here is derived from an EMBL/GenBank/DDBJ whole genome shotgun (WGS) entry which is preliminary data.</text>
</comment>
<dbReference type="Proteomes" id="UP000233526">
    <property type="component" value="Unassembled WGS sequence"/>
</dbReference>
<proteinExistence type="predicted"/>